<feature type="compositionally biased region" description="Low complexity" evidence="1">
    <location>
        <begin position="23"/>
        <end position="32"/>
    </location>
</feature>
<comment type="caution">
    <text evidence="2">The sequence shown here is derived from an EMBL/GenBank/DDBJ whole genome shotgun (WGS) entry which is preliminary data.</text>
</comment>
<evidence type="ECO:0000313" key="2">
    <source>
        <dbReference type="EMBL" id="KAG2627560.1"/>
    </source>
</evidence>
<protein>
    <submittedName>
        <fullName evidence="2">Uncharacterized protein</fullName>
    </submittedName>
</protein>
<proteinExistence type="predicted"/>
<organism evidence="2 3">
    <name type="scientific">Panicum virgatum</name>
    <name type="common">Blackwell switchgrass</name>
    <dbReference type="NCBI Taxonomy" id="38727"/>
    <lineage>
        <taxon>Eukaryota</taxon>
        <taxon>Viridiplantae</taxon>
        <taxon>Streptophyta</taxon>
        <taxon>Embryophyta</taxon>
        <taxon>Tracheophyta</taxon>
        <taxon>Spermatophyta</taxon>
        <taxon>Magnoliopsida</taxon>
        <taxon>Liliopsida</taxon>
        <taxon>Poales</taxon>
        <taxon>Poaceae</taxon>
        <taxon>PACMAD clade</taxon>
        <taxon>Panicoideae</taxon>
        <taxon>Panicodae</taxon>
        <taxon>Paniceae</taxon>
        <taxon>Panicinae</taxon>
        <taxon>Panicum</taxon>
        <taxon>Panicum sect. Hiantes</taxon>
    </lineage>
</organism>
<evidence type="ECO:0000256" key="1">
    <source>
        <dbReference type="SAM" id="MobiDB-lite"/>
    </source>
</evidence>
<accession>A0A8T0UXI0</accession>
<feature type="compositionally biased region" description="Gly residues" evidence="1">
    <location>
        <begin position="1"/>
        <end position="11"/>
    </location>
</feature>
<gene>
    <name evidence="2" type="ORF">PVAP13_3KG128349</name>
</gene>
<dbReference type="Proteomes" id="UP000823388">
    <property type="component" value="Chromosome 3K"/>
</dbReference>
<feature type="region of interest" description="Disordered" evidence="1">
    <location>
        <begin position="1"/>
        <end position="143"/>
    </location>
</feature>
<name>A0A8T0UXI0_PANVG</name>
<sequence length="143" mass="13462">MAGCVGGGRNGRCGSRGAEGRAPEAAPACGERSSAREEEEGDDAMAEIVGEAADPIDSFNVAGAGSDGVGEGGGGGDGCGDGGDLDGKSSCGASTAGVPPPPLATFHTPTNLTHRGRAAGGLGAGSSQPDGGEGVRRHGGTAA</sequence>
<feature type="compositionally biased region" description="Gly residues" evidence="1">
    <location>
        <begin position="65"/>
        <end position="82"/>
    </location>
</feature>
<dbReference type="AlphaFoldDB" id="A0A8T0UXI0"/>
<evidence type="ECO:0000313" key="3">
    <source>
        <dbReference type="Proteomes" id="UP000823388"/>
    </source>
</evidence>
<reference evidence="2 3" key="1">
    <citation type="submission" date="2020-05" db="EMBL/GenBank/DDBJ databases">
        <title>WGS assembly of Panicum virgatum.</title>
        <authorList>
            <person name="Lovell J.T."/>
            <person name="Jenkins J."/>
            <person name="Shu S."/>
            <person name="Juenger T.E."/>
            <person name="Schmutz J."/>
        </authorList>
    </citation>
    <scope>NUCLEOTIDE SEQUENCE [LARGE SCALE GENOMIC DNA]</scope>
    <source>
        <strain evidence="3">cv. AP13</strain>
    </source>
</reference>
<keyword evidence="3" id="KW-1185">Reference proteome</keyword>
<dbReference type="EMBL" id="CM029041">
    <property type="protein sequence ID" value="KAG2627560.1"/>
    <property type="molecule type" value="Genomic_DNA"/>
</dbReference>